<dbReference type="InterPro" id="IPR058087">
    <property type="entry name" value="XAC2610_dom"/>
</dbReference>
<dbReference type="EMBL" id="CP132976">
    <property type="protein sequence ID" value="WMD20336.1"/>
    <property type="molecule type" value="Genomic_DNA"/>
</dbReference>
<sequence length="429" mass="46595">MKGILLAATLAIVGLGATATGIAAEAPRNVPYQIKPGVSATVQISGGAEQRVSVRVGNGPDQLLGTFDDETIDQVGSVDINHDGYSDLVLGQSGGSTQIIARLFLYRPQNGTFQEIQHPDNTSPCRGFVNPVIDPKNPVISVACRYGAASNGTEEYVLRADGTVHATSWSTQALFGLDNEQSELTYHFREDGSIASIDIDGDGSPLEGGIVPVSKLDLYDTPDVNTHPALAASQDEPLTVVALKPRDWLQVRYTGKSGQEVTKWVRYGDLRVDKHQYLPPTPVMEGLELTLFNYLGDWDDESGGRFTLRLDNRGTAPVELAAPRIWLLLINAQGDRIVHPLYQRNADTLAAGANTGLADDPIVWRKDEDGTFTYMVNNEGYSYVPLVPDLAPGKYRAAVIMTDPGNLAEPLYSNEVSFEFPFPKQPPRN</sequence>
<evidence type="ECO:0000313" key="2">
    <source>
        <dbReference type="EMBL" id="WMD20336.1"/>
    </source>
</evidence>
<dbReference type="RefSeq" id="WP_306943436.1">
    <property type="nucleotide sequence ID" value="NZ_CP132976.1"/>
</dbReference>
<evidence type="ECO:0000313" key="3">
    <source>
        <dbReference type="Proteomes" id="UP001234798"/>
    </source>
</evidence>
<dbReference type="SUPFAM" id="SSF69318">
    <property type="entry name" value="Integrin alpha N-terminal domain"/>
    <property type="match status" value="1"/>
</dbReference>
<feature type="chain" id="PRO_5046409029" evidence="1">
    <location>
        <begin position="20"/>
        <end position="429"/>
    </location>
</feature>
<name>A0ABY9LZZ3_9BURK</name>
<accession>A0ABY9LZZ3</accession>
<reference evidence="2 3" key="1">
    <citation type="submission" date="2023-08" db="EMBL/GenBank/DDBJ databases">
        <title>Achromobacter seleniivolatilans sp. nov., isolated from seleniferous soil.</title>
        <authorList>
            <person name="Zhang S."/>
            <person name="Li K."/>
            <person name="Peng J."/>
            <person name="Zhao Q."/>
            <person name="Wang H."/>
            <person name="Guo Y."/>
        </authorList>
    </citation>
    <scope>NUCLEOTIDE SEQUENCE [LARGE SCALE GENOMIC DNA]</scope>
    <source>
        <strain evidence="2 3">R39</strain>
    </source>
</reference>
<keyword evidence="3" id="KW-1185">Reference proteome</keyword>
<protein>
    <submittedName>
        <fullName evidence="2">SH3 domain-containing protein</fullName>
    </submittedName>
</protein>
<evidence type="ECO:0000256" key="1">
    <source>
        <dbReference type="SAM" id="SignalP"/>
    </source>
</evidence>
<dbReference type="NCBIfam" id="NF047539">
    <property type="entry name" value="XAC2610_fam"/>
    <property type="match status" value="1"/>
</dbReference>
<gene>
    <name evidence="2" type="ORF">RAS12_27645</name>
</gene>
<feature type="signal peptide" evidence="1">
    <location>
        <begin position="1"/>
        <end position="19"/>
    </location>
</feature>
<keyword evidence="1" id="KW-0732">Signal</keyword>
<organism evidence="2 3">
    <name type="scientific">Achromobacter seleniivolatilans</name>
    <dbReference type="NCBI Taxonomy" id="3047478"/>
    <lineage>
        <taxon>Bacteria</taxon>
        <taxon>Pseudomonadati</taxon>
        <taxon>Pseudomonadota</taxon>
        <taxon>Betaproteobacteria</taxon>
        <taxon>Burkholderiales</taxon>
        <taxon>Alcaligenaceae</taxon>
        <taxon>Achromobacter</taxon>
    </lineage>
</organism>
<dbReference type="InterPro" id="IPR028994">
    <property type="entry name" value="Integrin_alpha_N"/>
</dbReference>
<dbReference type="Proteomes" id="UP001234798">
    <property type="component" value="Chromosome"/>
</dbReference>
<proteinExistence type="predicted"/>